<feature type="domain" description="HTH CENPB-type" evidence="3">
    <location>
        <begin position="94"/>
        <end position="171"/>
    </location>
</feature>
<keyword evidence="5" id="KW-1185">Reference proteome</keyword>
<dbReference type="EMBL" id="LN732626">
    <property type="protein sequence ID" value="CEP15803.1"/>
    <property type="molecule type" value="Genomic_DNA"/>
</dbReference>
<dbReference type="InterPro" id="IPR050863">
    <property type="entry name" value="CenT-Element_Derived"/>
</dbReference>
<dbReference type="SMART" id="SM00674">
    <property type="entry name" value="CENPB"/>
    <property type="match status" value="1"/>
</dbReference>
<feature type="compositionally biased region" description="Acidic residues" evidence="2">
    <location>
        <begin position="272"/>
        <end position="281"/>
    </location>
</feature>
<organism evidence="4 5">
    <name type="scientific">Parasitella parasitica</name>
    <dbReference type="NCBI Taxonomy" id="35722"/>
    <lineage>
        <taxon>Eukaryota</taxon>
        <taxon>Fungi</taxon>
        <taxon>Fungi incertae sedis</taxon>
        <taxon>Mucoromycota</taxon>
        <taxon>Mucoromycotina</taxon>
        <taxon>Mucoromycetes</taxon>
        <taxon>Mucorales</taxon>
        <taxon>Mucorineae</taxon>
        <taxon>Mucoraceae</taxon>
        <taxon>Parasitella</taxon>
    </lineage>
</organism>
<dbReference type="Pfam" id="PF03221">
    <property type="entry name" value="HTH_Tnp_Tc5"/>
    <property type="match status" value="1"/>
</dbReference>
<feature type="region of interest" description="Disordered" evidence="2">
    <location>
        <begin position="174"/>
        <end position="197"/>
    </location>
</feature>
<feature type="region of interest" description="Disordered" evidence="2">
    <location>
        <begin position="231"/>
        <end position="350"/>
    </location>
</feature>
<evidence type="ECO:0000313" key="5">
    <source>
        <dbReference type="Proteomes" id="UP000054107"/>
    </source>
</evidence>
<evidence type="ECO:0000256" key="1">
    <source>
        <dbReference type="ARBA" id="ARBA00023125"/>
    </source>
</evidence>
<name>A0A0B7NLI3_9FUNG</name>
<dbReference type="GO" id="GO:0005634">
    <property type="term" value="C:nucleus"/>
    <property type="evidence" value="ECO:0007669"/>
    <property type="project" value="TreeGrafter"/>
</dbReference>
<dbReference type="OrthoDB" id="5576901at2759"/>
<dbReference type="AlphaFoldDB" id="A0A0B7NLI3"/>
<gene>
    <name evidence="4" type="primary">PARPA_10043.1 scaffold 39178</name>
</gene>
<dbReference type="PANTHER" id="PTHR19303:SF73">
    <property type="entry name" value="PROTEIN PDC2"/>
    <property type="match status" value="1"/>
</dbReference>
<feature type="compositionally biased region" description="Polar residues" evidence="2">
    <location>
        <begin position="231"/>
        <end position="251"/>
    </location>
</feature>
<evidence type="ECO:0000313" key="4">
    <source>
        <dbReference type="EMBL" id="CEP15803.1"/>
    </source>
</evidence>
<dbReference type="PROSITE" id="PS51253">
    <property type="entry name" value="HTH_CENPB"/>
    <property type="match status" value="1"/>
</dbReference>
<feature type="compositionally biased region" description="Low complexity" evidence="2">
    <location>
        <begin position="23"/>
        <end position="35"/>
    </location>
</feature>
<accession>A0A0B7NLI3</accession>
<sequence>MKQNSNIHVFRVNRFKKAKEKQQNNANASPAAINSRTSLSAETKRLICEDHSSNPKYTQEALAKKYGCKRTTVAKIIKSKERWLSIATDTATAKRFRQRSSRYPLVENALVSWLEKEEQNLAGITDQMLRCQARQYAQSFSLEGSSASEDFKASSSWVANFKQRFLTPKLAKLEHRSPKPDSGFGVPESMSSRKQQKNAINDFTSVFSIEPPMTHVNALVPDLTSNSIIADKNNNMPTKDEWSSAQATGSIAESSASAAESDQVSVISSTGSEEEKEDSEVLSDQNAIDYTDSFDLENETDEPTNVNTQQAEQQTDISVSNSPKDTESGSPLPALLPQQQQQQQQQINSKLSAKEHLEAALAFYTNQSGASTSMSANMIKLILQNDFV</sequence>
<evidence type="ECO:0000256" key="2">
    <source>
        <dbReference type="SAM" id="MobiDB-lite"/>
    </source>
</evidence>
<reference evidence="4 5" key="1">
    <citation type="submission" date="2014-09" db="EMBL/GenBank/DDBJ databases">
        <authorList>
            <person name="Ellenberger Sabrina"/>
        </authorList>
    </citation>
    <scope>NUCLEOTIDE SEQUENCE [LARGE SCALE GENOMIC DNA]</scope>
    <source>
        <strain evidence="4 5">CBS 412.66</strain>
    </source>
</reference>
<dbReference type="Gene3D" id="1.10.10.60">
    <property type="entry name" value="Homeodomain-like"/>
    <property type="match status" value="2"/>
</dbReference>
<feature type="compositionally biased region" description="Low complexity" evidence="2">
    <location>
        <begin position="252"/>
        <end position="261"/>
    </location>
</feature>
<feature type="compositionally biased region" description="Polar residues" evidence="2">
    <location>
        <begin position="262"/>
        <end position="271"/>
    </location>
</feature>
<dbReference type="InterPro" id="IPR009057">
    <property type="entry name" value="Homeodomain-like_sf"/>
</dbReference>
<feature type="compositionally biased region" description="Acidic residues" evidence="2">
    <location>
        <begin position="292"/>
        <end position="302"/>
    </location>
</feature>
<proteinExistence type="predicted"/>
<dbReference type="GO" id="GO:0003677">
    <property type="term" value="F:DNA binding"/>
    <property type="evidence" value="ECO:0007669"/>
    <property type="project" value="UniProtKB-KW"/>
</dbReference>
<evidence type="ECO:0000259" key="3">
    <source>
        <dbReference type="PROSITE" id="PS51253"/>
    </source>
</evidence>
<protein>
    <recommendedName>
        <fullName evidence="3">HTH CENPB-type domain-containing protein</fullName>
    </recommendedName>
</protein>
<feature type="region of interest" description="Disordered" evidence="2">
    <location>
        <begin position="11"/>
        <end position="35"/>
    </location>
</feature>
<dbReference type="SUPFAM" id="SSF46689">
    <property type="entry name" value="Homeodomain-like"/>
    <property type="match status" value="2"/>
</dbReference>
<dbReference type="InterPro" id="IPR006600">
    <property type="entry name" value="HTH_CenpB_DNA-bd_dom"/>
</dbReference>
<dbReference type="Proteomes" id="UP000054107">
    <property type="component" value="Unassembled WGS sequence"/>
</dbReference>
<feature type="compositionally biased region" description="Polar residues" evidence="2">
    <location>
        <begin position="303"/>
        <end position="323"/>
    </location>
</feature>
<dbReference type="PANTHER" id="PTHR19303">
    <property type="entry name" value="TRANSPOSON"/>
    <property type="match status" value="1"/>
</dbReference>
<keyword evidence="1" id="KW-0238">DNA-binding</keyword>